<proteinExistence type="inferred from homology"/>
<dbReference type="InterPro" id="IPR020026">
    <property type="entry name" value="PseC"/>
</dbReference>
<evidence type="ECO:0000256" key="3">
    <source>
        <dbReference type="PIRSR" id="PIRSR000390-1"/>
    </source>
</evidence>
<dbReference type="GO" id="GO:0008483">
    <property type="term" value="F:transaminase activity"/>
    <property type="evidence" value="ECO:0007669"/>
    <property type="project" value="UniProtKB-KW"/>
</dbReference>
<dbReference type="InterPro" id="IPR015424">
    <property type="entry name" value="PyrdxlP-dep_Trfase"/>
</dbReference>
<evidence type="ECO:0000313" key="7">
    <source>
        <dbReference type="Proteomes" id="UP000250166"/>
    </source>
</evidence>
<keyword evidence="6" id="KW-0808">Transferase</keyword>
<evidence type="ECO:0000256" key="1">
    <source>
        <dbReference type="ARBA" id="ARBA00037999"/>
    </source>
</evidence>
<evidence type="ECO:0000256" key="2">
    <source>
        <dbReference type="NCBIfam" id="TIGR03588"/>
    </source>
</evidence>
<dbReference type="AlphaFoldDB" id="A0A2X3BC91"/>
<dbReference type="NCBIfam" id="TIGR03588">
    <property type="entry name" value="PseC"/>
    <property type="match status" value="1"/>
</dbReference>
<name>A0A2X3BC91_9HELI</name>
<keyword evidence="6" id="KW-0032">Aminotransferase</keyword>
<feature type="active site" description="Proton acceptor" evidence="3">
    <location>
        <position position="183"/>
    </location>
</feature>
<dbReference type="Proteomes" id="UP000250166">
    <property type="component" value="Unassembled WGS sequence"/>
</dbReference>
<dbReference type="PANTHER" id="PTHR30244:SF34">
    <property type="entry name" value="DTDP-4-AMINO-4,6-DIDEOXYGALACTOSE TRANSAMINASE"/>
    <property type="match status" value="1"/>
</dbReference>
<keyword evidence="4 5" id="KW-0663">Pyridoxal phosphate</keyword>
<dbReference type="RefSeq" id="WP_023949741.1">
    <property type="nucleotide sequence ID" value="NZ_JAERIV010000017.1"/>
</dbReference>
<dbReference type="PIRSF" id="PIRSF000390">
    <property type="entry name" value="PLP_StrS"/>
    <property type="match status" value="1"/>
</dbReference>
<dbReference type="InterPro" id="IPR015421">
    <property type="entry name" value="PyrdxlP-dep_Trfase_major"/>
</dbReference>
<dbReference type="EMBL" id="UAWL01000006">
    <property type="protein sequence ID" value="SQB98213.1"/>
    <property type="molecule type" value="Genomic_DNA"/>
</dbReference>
<sequence length="378" mass="42536">MDIIPYSSQCIDNDDIQSVLKALQSPLLTQGNINECFEEELARFLNVKYVLTFNSATSALYAAYKSCFKPKDKIITTPISFVATANMLLECGCEPFFVDVLYDGNINPKKIENAICVNCPDVAGIVSVDFGGNSVAIDSIQKIASKHNLKFISDSSHAFGGSVNGIKIGSFADVSIFSFHAIKPITTAEGGALATNDEEIYTHAKLIRSHGLIKKSLWDSEVKESGFNFRMNEIQAALGLSQLQKIDTFLSKREEIASYYDTFFDKNPYFVTLHSQKPASHFSTNHLYPILIDKHLYCQKQDIFQALLDCHLGVQVHYKPICEYELYKHYNNDGIYNAKDFYAAEISIPCHQAMTKEQVVYCAESILRVFEKFDLRYC</sequence>
<evidence type="ECO:0000256" key="5">
    <source>
        <dbReference type="RuleBase" id="RU004508"/>
    </source>
</evidence>
<dbReference type="PANTHER" id="PTHR30244">
    <property type="entry name" value="TRANSAMINASE"/>
    <property type="match status" value="1"/>
</dbReference>
<accession>A0A2X3BC91</accession>
<dbReference type="SUPFAM" id="SSF53383">
    <property type="entry name" value="PLP-dependent transferases"/>
    <property type="match status" value="1"/>
</dbReference>
<evidence type="ECO:0000313" key="6">
    <source>
        <dbReference type="EMBL" id="SQB98213.1"/>
    </source>
</evidence>
<dbReference type="GO" id="GO:0000271">
    <property type="term" value="P:polysaccharide biosynthetic process"/>
    <property type="evidence" value="ECO:0007669"/>
    <property type="project" value="TreeGrafter"/>
</dbReference>
<protein>
    <recommendedName>
        <fullName evidence="2">UDP-4-amino-4,6-dideoxy-N-acetyl-beta-L-altrosamine transaminase</fullName>
        <ecNumber evidence="2">2.6.1.92</ecNumber>
    </recommendedName>
</protein>
<dbReference type="EC" id="2.6.1.92" evidence="2"/>
<gene>
    <name evidence="6" type="primary">arnB_3</name>
    <name evidence="6" type="ORF">NCTC13102_00669</name>
</gene>
<dbReference type="GO" id="GO:0030170">
    <property type="term" value="F:pyridoxal phosphate binding"/>
    <property type="evidence" value="ECO:0007669"/>
    <property type="project" value="TreeGrafter"/>
</dbReference>
<comment type="similarity">
    <text evidence="1 5">Belongs to the DegT/DnrJ/EryC1 family.</text>
</comment>
<dbReference type="Gene3D" id="3.40.640.10">
    <property type="entry name" value="Type I PLP-dependent aspartate aminotransferase-like (Major domain)"/>
    <property type="match status" value="1"/>
</dbReference>
<reference evidence="6 7" key="1">
    <citation type="submission" date="2018-06" db="EMBL/GenBank/DDBJ databases">
        <authorList>
            <consortium name="Pathogen Informatics"/>
            <person name="Doyle S."/>
        </authorList>
    </citation>
    <scope>NUCLEOTIDE SEQUENCE [LARGE SCALE GENOMIC DNA]</scope>
    <source>
        <strain evidence="6 7">NCTC13102</strain>
    </source>
</reference>
<feature type="modified residue" description="N6-(pyridoxal phosphate)lysine" evidence="4">
    <location>
        <position position="183"/>
    </location>
</feature>
<organism evidence="6 7">
    <name type="scientific">Helicobacter fennelliae</name>
    <dbReference type="NCBI Taxonomy" id="215"/>
    <lineage>
        <taxon>Bacteria</taxon>
        <taxon>Pseudomonadati</taxon>
        <taxon>Campylobacterota</taxon>
        <taxon>Epsilonproteobacteria</taxon>
        <taxon>Campylobacterales</taxon>
        <taxon>Helicobacteraceae</taxon>
        <taxon>Helicobacter</taxon>
    </lineage>
</organism>
<dbReference type="Pfam" id="PF01041">
    <property type="entry name" value="DegT_DnrJ_EryC1"/>
    <property type="match status" value="1"/>
</dbReference>
<dbReference type="CDD" id="cd00616">
    <property type="entry name" value="AHBA_syn"/>
    <property type="match status" value="1"/>
</dbReference>
<dbReference type="Gene3D" id="3.90.1150.10">
    <property type="entry name" value="Aspartate Aminotransferase, domain 1"/>
    <property type="match status" value="1"/>
</dbReference>
<dbReference type="InterPro" id="IPR000653">
    <property type="entry name" value="DegT/StrS_aminotransferase"/>
</dbReference>
<dbReference type="InterPro" id="IPR015422">
    <property type="entry name" value="PyrdxlP-dep_Trfase_small"/>
</dbReference>
<evidence type="ECO:0000256" key="4">
    <source>
        <dbReference type="PIRSR" id="PIRSR000390-2"/>
    </source>
</evidence>